<gene>
    <name evidence="2" type="ORF">DMP07_04235</name>
</gene>
<evidence type="ECO:0000313" key="3">
    <source>
        <dbReference type="Proteomes" id="UP000267368"/>
    </source>
</evidence>
<dbReference type="AlphaFoldDB" id="A0A3N0AG53"/>
<dbReference type="EMBL" id="QICB01000002">
    <property type="protein sequence ID" value="RNL20792.1"/>
    <property type="molecule type" value="Genomic_DNA"/>
</dbReference>
<evidence type="ECO:0000313" key="2">
    <source>
        <dbReference type="EMBL" id="RNL20792.1"/>
    </source>
</evidence>
<protein>
    <submittedName>
        <fullName evidence="2">Uncharacterized protein</fullName>
    </submittedName>
</protein>
<dbReference type="RefSeq" id="WP_123197891.1">
    <property type="nucleotide sequence ID" value="NZ_QICB01000002.1"/>
</dbReference>
<name>A0A3N0AG53_9ACTN</name>
<organism evidence="2 3">
    <name type="scientific">Slackia faecicanis</name>
    <dbReference type="NCBI Taxonomy" id="255723"/>
    <lineage>
        <taxon>Bacteria</taxon>
        <taxon>Bacillati</taxon>
        <taxon>Actinomycetota</taxon>
        <taxon>Coriobacteriia</taxon>
        <taxon>Eggerthellales</taxon>
        <taxon>Eggerthellaceae</taxon>
        <taxon>Slackia</taxon>
    </lineage>
</organism>
<keyword evidence="1" id="KW-0812">Transmembrane</keyword>
<feature type="transmembrane region" description="Helical" evidence="1">
    <location>
        <begin position="22"/>
        <end position="41"/>
    </location>
</feature>
<keyword evidence="3" id="KW-1185">Reference proteome</keyword>
<sequence length="147" mass="15969">MEPGSEFWASVGQSVAHSSGEWVVGVAGIVALAFVVGKYVLPVWRDAKRAASEIDKRRLELDVKSQADEDAQARDRIRLTERQLEIQAGQTRAIEALTAQTTALNAALDTSRANSAHMGQRVSAIDERTTRIEAGVAEIIDIAKARE</sequence>
<accession>A0A3N0AG53</accession>
<proteinExistence type="predicted"/>
<keyword evidence="1" id="KW-0472">Membrane</keyword>
<reference evidence="3" key="1">
    <citation type="submission" date="2018-05" db="EMBL/GenBank/DDBJ databases">
        <title>Genome Sequencing of selected type strains of the family Eggerthellaceae.</title>
        <authorList>
            <person name="Danylec N."/>
            <person name="Stoll D.A."/>
            <person name="Doetsch A."/>
            <person name="Huch M."/>
        </authorList>
    </citation>
    <scope>NUCLEOTIDE SEQUENCE [LARGE SCALE GENOMIC DNA]</scope>
    <source>
        <strain evidence="3">DSM 17537</strain>
    </source>
</reference>
<comment type="caution">
    <text evidence="2">The sequence shown here is derived from an EMBL/GenBank/DDBJ whole genome shotgun (WGS) entry which is preliminary data.</text>
</comment>
<evidence type="ECO:0000256" key="1">
    <source>
        <dbReference type="SAM" id="Phobius"/>
    </source>
</evidence>
<dbReference type="Proteomes" id="UP000267368">
    <property type="component" value="Unassembled WGS sequence"/>
</dbReference>
<keyword evidence="1" id="KW-1133">Transmembrane helix</keyword>